<dbReference type="InterPro" id="IPR021326">
    <property type="entry name" value="DUF2931"/>
</dbReference>
<feature type="chain" id="PRO_5045214845" evidence="1">
    <location>
        <begin position="25"/>
        <end position="215"/>
    </location>
</feature>
<evidence type="ECO:0000313" key="3">
    <source>
        <dbReference type="Proteomes" id="UP001212042"/>
    </source>
</evidence>
<keyword evidence="3" id="KW-1185">Reference proteome</keyword>
<proteinExistence type="predicted"/>
<dbReference type="PROSITE" id="PS51257">
    <property type="entry name" value="PROKAR_LIPOPROTEIN"/>
    <property type="match status" value="1"/>
</dbReference>
<name>A0ABT4XFB3_9PSED</name>
<comment type="caution">
    <text evidence="2">The sequence shown here is derived from an EMBL/GenBank/DDBJ whole genome shotgun (WGS) entry which is preliminary data.</text>
</comment>
<gene>
    <name evidence="2" type="ORF">PH586_11030</name>
</gene>
<organism evidence="2 3">
    <name type="scientific">Pseudomonas aestuarii</name>
    <dbReference type="NCBI Taxonomy" id="3018340"/>
    <lineage>
        <taxon>Bacteria</taxon>
        <taxon>Pseudomonadati</taxon>
        <taxon>Pseudomonadota</taxon>
        <taxon>Gammaproteobacteria</taxon>
        <taxon>Pseudomonadales</taxon>
        <taxon>Pseudomonadaceae</taxon>
        <taxon>Pseudomonas</taxon>
    </lineage>
</organism>
<sequence length="215" mass="23395">MQKAYISKKSIRALIVYFVTSALAGCSIATSDSTQLVEYNLGFGSDKPIHALELTLANAKNTLHSSGGGYSGGSTWDPNNPQSLPKAGGFHVLAGKQFIPKTAHARWFSYQNQKFYEADLSFAPTLTMLFKDYQHAFGKNTHEPTIIFGFGANGEIQAVLKVSCSYQYECGKNERAEKIATANGRATSGDAKAFLAITKQLIREKTLKPITGIED</sequence>
<dbReference type="Pfam" id="PF11153">
    <property type="entry name" value="DUF2931"/>
    <property type="match status" value="1"/>
</dbReference>
<evidence type="ECO:0000256" key="1">
    <source>
        <dbReference type="SAM" id="SignalP"/>
    </source>
</evidence>
<protein>
    <submittedName>
        <fullName evidence="2">DUF2931 family protein</fullName>
    </submittedName>
</protein>
<reference evidence="2 3" key="1">
    <citation type="submission" date="2023-01" db="EMBL/GenBank/DDBJ databases">
        <title>Pseudomonas SA3-5T sp. nov., isolated from tidal flat sediment.</title>
        <authorList>
            <person name="Kim H.S."/>
            <person name="Kim J.-S."/>
            <person name="Suh M.K."/>
            <person name="Eom M.K."/>
            <person name="Lee J.-S."/>
        </authorList>
    </citation>
    <scope>NUCLEOTIDE SEQUENCE [LARGE SCALE GENOMIC DNA]</scope>
    <source>
        <strain evidence="2 3">SA3-5</strain>
    </source>
</reference>
<feature type="signal peptide" evidence="1">
    <location>
        <begin position="1"/>
        <end position="24"/>
    </location>
</feature>
<keyword evidence="1" id="KW-0732">Signal</keyword>
<evidence type="ECO:0000313" key="2">
    <source>
        <dbReference type="EMBL" id="MDA7086916.1"/>
    </source>
</evidence>
<dbReference type="RefSeq" id="WP_271347810.1">
    <property type="nucleotide sequence ID" value="NZ_JAQJZJ010000004.1"/>
</dbReference>
<dbReference type="EMBL" id="JAQJZJ010000004">
    <property type="protein sequence ID" value="MDA7086916.1"/>
    <property type="molecule type" value="Genomic_DNA"/>
</dbReference>
<accession>A0ABT4XFB3</accession>
<dbReference type="Proteomes" id="UP001212042">
    <property type="component" value="Unassembled WGS sequence"/>
</dbReference>